<evidence type="ECO:0000256" key="4">
    <source>
        <dbReference type="ARBA" id="ARBA00022692"/>
    </source>
</evidence>
<evidence type="ECO:0000256" key="5">
    <source>
        <dbReference type="ARBA" id="ARBA00022985"/>
    </source>
</evidence>
<gene>
    <name evidence="10" type="ORF">A3G49_04850</name>
</gene>
<dbReference type="GO" id="GO:0005886">
    <property type="term" value="C:plasma membrane"/>
    <property type="evidence" value="ECO:0007669"/>
    <property type="project" value="TreeGrafter"/>
</dbReference>
<dbReference type="GO" id="GO:0016757">
    <property type="term" value="F:glycosyltransferase activity"/>
    <property type="evidence" value="ECO:0007669"/>
    <property type="project" value="UniProtKB-KW"/>
</dbReference>
<evidence type="ECO:0000256" key="6">
    <source>
        <dbReference type="ARBA" id="ARBA00022989"/>
    </source>
</evidence>
<evidence type="ECO:0000256" key="7">
    <source>
        <dbReference type="ARBA" id="ARBA00023136"/>
    </source>
</evidence>
<evidence type="ECO:0000313" key="11">
    <source>
        <dbReference type="Proteomes" id="UP000177171"/>
    </source>
</evidence>
<sequence length="309" mass="35941">MERIEISVVVPVFNEEKSVQALTQKLRETLSRTGKTFEIILVDDGSTDKTREIIRTLRARSILLNRNYGQFTAMATGIRKAHGEIVVTMDGDLENDPEDILKLIGKLGEGFDVVCGWRKNRWEGEFFTRRIPSLAANKFISWVTGVYLNDYGCNMKAYRRQILERLELGIYMQRMIAAYASKEGAKVTEIPIGFKPRPFGKSNYGLLRTFRVFFDVITFHFFYKYGRRPMHFFGAVGFWSFFIAFLLFGWMVYLKFIKYADFIKTPLPVLIGIFIMVGFQFILMGLLAELIIRHTPREVEYYEEINGEK</sequence>
<protein>
    <recommendedName>
        <fullName evidence="9">Glycosyltransferase 2-like domain-containing protein</fullName>
    </recommendedName>
</protein>
<dbReference type="AlphaFoldDB" id="A0A1G2LS53"/>
<reference evidence="10 11" key="1">
    <citation type="journal article" date="2016" name="Nat. Commun.">
        <title>Thousands of microbial genomes shed light on interconnected biogeochemical processes in an aquifer system.</title>
        <authorList>
            <person name="Anantharaman K."/>
            <person name="Brown C.T."/>
            <person name="Hug L.A."/>
            <person name="Sharon I."/>
            <person name="Castelle C.J."/>
            <person name="Probst A.J."/>
            <person name="Thomas B.C."/>
            <person name="Singh A."/>
            <person name="Wilkins M.J."/>
            <person name="Karaoz U."/>
            <person name="Brodie E.L."/>
            <person name="Williams K.H."/>
            <person name="Hubbard S.S."/>
            <person name="Banfield J.F."/>
        </authorList>
    </citation>
    <scope>NUCLEOTIDE SEQUENCE [LARGE SCALE GENOMIC DNA]</scope>
</reference>
<dbReference type="EMBL" id="MHQY01000018">
    <property type="protein sequence ID" value="OHA13702.1"/>
    <property type="molecule type" value="Genomic_DNA"/>
</dbReference>
<evidence type="ECO:0000313" key="10">
    <source>
        <dbReference type="EMBL" id="OHA13702.1"/>
    </source>
</evidence>
<organism evidence="10 11">
    <name type="scientific">Candidatus Sungbacteria bacterium RIFCSPLOWO2_12_FULL_41_11</name>
    <dbReference type="NCBI Taxonomy" id="1802286"/>
    <lineage>
        <taxon>Bacteria</taxon>
        <taxon>Candidatus Sungiibacteriota</taxon>
    </lineage>
</organism>
<evidence type="ECO:0000256" key="1">
    <source>
        <dbReference type="ARBA" id="ARBA00022475"/>
    </source>
</evidence>
<feature type="transmembrane region" description="Helical" evidence="8">
    <location>
        <begin position="232"/>
        <end position="253"/>
    </location>
</feature>
<keyword evidence="4 8" id="KW-0812">Transmembrane</keyword>
<accession>A0A1G2LS53</accession>
<keyword evidence="3" id="KW-0808">Transferase</keyword>
<comment type="caution">
    <text evidence="10">The sequence shown here is derived from an EMBL/GenBank/DDBJ whole genome shotgun (WGS) entry which is preliminary data.</text>
</comment>
<dbReference type="PANTHER" id="PTHR48090">
    <property type="entry name" value="UNDECAPRENYL-PHOSPHATE 4-DEOXY-4-FORMAMIDO-L-ARABINOSE TRANSFERASE-RELATED"/>
    <property type="match status" value="1"/>
</dbReference>
<proteinExistence type="predicted"/>
<dbReference type="PANTHER" id="PTHR48090:SF3">
    <property type="entry name" value="UNDECAPRENYL-PHOSPHATE 4-DEOXY-4-FORMAMIDO-L-ARABINOSE TRANSFERASE"/>
    <property type="match status" value="1"/>
</dbReference>
<dbReference type="Pfam" id="PF00535">
    <property type="entry name" value="Glycos_transf_2"/>
    <property type="match status" value="1"/>
</dbReference>
<evidence type="ECO:0000256" key="8">
    <source>
        <dbReference type="SAM" id="Phobius"/>
    </source>
</evidence>
<evidence type="ECO:0000256" key="2">
    <source>
        <dbReference type="ARBA" id="ARBA00022676"/>
    </source>
</evidence>
<dbReference type="Gene3D" id="3.90.550.10">
    <property type="entry name" value="Spore Coat Polysaccharide Biosynthesis Protein SpsA, Chain A"/>
    <property type="match status" value="1"/>
</dbReference>
<keyword evidence="5" id="KW-0448">Lipopolysaccharide biosynthesis</keyword>
<dbReference type="InterPro" id="IPR029044">
    <property type="entry name" value="Nucleotide-diphossugar_trans"/>
</dbReference>
<dbReference type="InterPro" id="IPR050256">
    <property type="entry name" value="Glycosyltransferase_2"/>
</dbReference>
<name>A0A1G2LS53_9BACT</name>
<feature type="transmembrane region" description="Helical" evidence="8">
    <location>
        <begin position="265"/>
        <end position="288"/>
    </location>
</feature>
<keyword evidence="1" id="KW-1003">Cell membrane</keyword>
<dbReference type="SUPFAM" id="SSF53448">
    <property type="entry name" value="Nucleotide-diphospho-sugar transferases"/>
    <property type="match status" value="1"/>
</dbReference>
<keyword evidence="7 8" id="KW-0472">Membrane</keyword>
<evidence type="ECO:0000256" key="3">
    <source>
        <dbReference type="ARBA" id="ARBA00022679"/>
    </source>
</evidence>
<dbReference type="InterPro" id="IPR001173">
    <property type="entry name" value="Glyco_trans_2-like"/>
</dbReference>
<keyword evidence="2" id="KW-0328">Glycosyltransferase</keyword>
<evidence type="ECO:0000259" key="9">
    <source>
        <dbReference type="Pfam" id="PF00535"/>
    </source>
</evidence>
<keyword evidence="6 8" id="KW-1133">Transmembrane helix</keyword>
<dbReference type="CDD" id="cd04187">
    <property type="entry name" value="DPM1_like_bac"/>
    <property type="match status" value="1"/>
</dbReference>
<dbReference type="GO" id="GO:0009103">
    <property type="term" value="P:lipopolysaccharide biosynthetic process"/>
    <property type="evidence" value="ECO:0007669"/>
    <property type="project" value="UniProtKB-KW"/>
</dbReference>
<feature type="domain" description="Glycosyltransferase 2-like" evidence="9">
    <location>
        <begin position="7"/>
        <end position="165"/>
    </location>
</feature>
<dbReference type="Proteomes" id="UP000177171">
    <property type="component" value="Unassembled WGS sequence"/>
</dbReference>